<dbReference type="PANTHER" id="PTHR14003">
    <property type="entry name" value="TRANSCRIPTIONAL REPRESSOR PROTEIN YY"/>
    <property type="match status" value="1"/>
</dbReference>
<dbReference type="InterPro" id="IPR036236">
    <property type="entry name" value="Znf_C2H2_sf"/>
</dbReference>
<feature type="non-terminal residue" evidence="7">
    <location>
        <position position="1"/>
    </location>
</feature>
<feature type="domain" description="C2H2-type" evidence="6">
    <location>
        <begin position="30"/>
        <end position="51"/>
    </location>
</feature>
<dbReference type="GO" id="GO:0005667">
    <property type="term" value="C:transcription regulator complex"/>
    <property type="evidence" value="ECO:0007669"/>
    <property type="project" value="TreeGrafter"/>
</dbReference>
<dbReference type="GeneID" id="37040516"/>
<dbReference type="Pfam" id="PF00096">
    <property type="entry name" value="zf-C2H2"/>
    <property type="match status" value="1"/>
</dbReference>
<organism evidence="7 8">
    <name type="scientific">Acaromyces ingoldii</name>
    <dbReference type="NCBI Taxonomy" id="215250"/>
    <lineage>
        <taxon>Eukaryota</taxon>
        <taxon>Fungi</taxon>
        <taxon>Dikarya</taxon>
        <taxon>Basidiomycota</taxon>
        <taxon>Ustilaginomycotina</taxon>
        <taxon>Exobasidiomycetes</taxon>
        <taxon>Exobasidiales</taxon>
        <taxon>Cryptobasidiaceae</taxon>
        <taxon>Acaromyces</taxon>
    </lineage>
</organism>
<evidence type="ECO:0000256" key="4">
    <source>
        <dbReference type="ARBA" id="ARBA00022833"/>
    </source>
</evidence>
<dbReference type="InParanoid" id="A0A316YG03"/>
<dbReference type="PANTHER" id="PTHR14003:SF19">
    <property type="entry name" value="YY2 TRANSCRIPTION FACTOR"/>
    <property type="match status" value="1"/>
</dbReference>
<evidence type="ECO:0000313" key="7">
    <source>
        <dbReference type="EMBL" id="PWN88061.1"/>
    </source>
</evidence>
<dbReference type="OrthoDB" id="6365676at2759"/>
<evidence type="ECO:0000259" key="6">
    <source>
        <dbReference type="PROSITE" id="PS50157"/>
    </source>
</evidence>
<protein>
    <recommendedName>
        <fullName evidence="6">C2H2-type domain-containing protein</fullName>
    </recommendedName>
</protein>
<proteinExistence type="predicted"/>
<dbReference type="Proteomes" id="UP000245768">
    <property type="component" value="Unassembled WGS sequence"/>
</dbReference>
<dbReference type="AlphaFoldDB" id="A0A316YG03"/>
<evidence type="ECO:0000256" key="1">
    <source>
        <dbReference type="ARBA" id="ARBA00022723"/>
    </source>
</evidence>
<dbReference type="GO" id="GO:0000978">
    <property type="term" value="F:RNA polymerase II cis-regulatory region sequence-specific DNA binding"/>
    <property type="evidence" value="ECO:0007669"/>
    <property type="project" value="TreeGrafter"/>
</dbReference>
<keyword evidence="2" id="KW-0677">Repeat</keyword>
<dbReference type="GO" id="GO:0000785">
    <property type="term" value="C:chromatin"/>
    <property type="evidence" value="ECO:0007669"/>
    <property type="project" value="TreeGrafter"/>
</dbReference>
<gene>
    <name evidence="7" type="ORF">FA10DRAFT_224183</name>
</gene>
<dbReference type="GO" id="GO:0031519">
    <property type="term" value="C:PcG protein complex"/>
    <property type="evidence" value="ECO:0007669"/>
    <property type="project" value="TreeGrafter"/>
</dbReference>
<evidence type="ECO:0000256" key="2">
    <source>
        <dbReference type="ARBA" id="ARBA00022737"/>
    </source>
</evidence>
<feature type="non-terminal residue" evidence="7">
    <location>
        <position position="51"/>
    </location>
</feature>
<dbReference type="GO" id="GO:0008270">
    <property type="term" value="F:zinc ion binding"/>
    <property type="evidence" value="ECO:0007669"/>
    <property type="project" value="UniProtKB-KW"/>
</dbReference>
<evidence type="ECO:0000313" key="8">
    <source>
        <dbReference type="Proteomes" id="UP000245768"/>
    </source>
</evidence>
<dbReference type="RefSeq" id="XP_025375259.1">
    <property type="nucleotide sequence ID" value="XM_025518600.1"/>
</dbReference>
<accession>A0A316YG03</accession>
<reference evidence="7 8" key="1">
    <citation type="journal article" date="2018" name="Mol. Biol. Evol.">
        <title>Broad Genomic Sampling Reveals a Smut Pathogenic Ancestry of the Fungal Clade Ustilaginomycotina.</title>
        <authorList>
            <person name="Kijpornyongpan T."/>
            <person name="Mondo S.J."/>
            <person name="Barry K."/>
            <person name="Sandor L."/>
            <person name="Lee J."/>
            <person name="Lipzen A."/>
            <person name="Pangilinan J."/>
            <person name="LaButti K."/>
            <person name="Hainaut M."/>
            <person name="Henrissat B."/>
            <person name="Grigoriev I.V."/>
            <person name="Spatafora J.W."/>
            <person name="Aime M.C."/>
        </authorList>
    </citation>
    <scope>NUCLEOTIDE SEQUENCE [LARGE SCALE GENOMIC DNA]</scope>
    <source>
        <strain evidence="7 8">MCA 4198</strain>
    </source>
</reference>
<keyword evidence="3 5" id="KW-0863">Zinc-finger</keyword>
<dbReference type="InterPro" id="IPR013087">
    <property type="entry name" value="Znf_C2H2_type"/>
</dbReference>
<dbReference type="STRING" id="215250.A0A316YG03"/>
<keyword evidence="4" id="KW-0862">Zinc</keyword>
<feature type="domain" description="C2H2-type" evidence="6">
    <location>
        <begin position="1"/>
        <end position="29"/>
    </location>
</feature>
<dbReference type="SUPFAM" id="SSF57667">
    <property type="entry name" value="beta-beta-alpha zinc fingers"/>
    <property type="match status" value="1"/>
</dbReference>
<dbReference type="GO" id="GO:0000981">
    <property type="term" value="F:DNA-binding transcription factor activity, RNA polymerase II-specific"/>
    <property type="evidence" value="ECO:0007669"/>
    <property type="project" value="TreeGrafter"/>
</dbReference>
<keyword evidence="1" id="KW-0479">Metal-binding</keyword>
<dbReference type="Gene3D" id="3.30.160.60">
    <property type="entry name" value="Classic Zinc Finger"/>
    <property type="match status" value="2"/>
</dbReference>
<sequence length="51" mass="5672">VCPVAGCNKHFSTSGHARRHSRIHAALRPFECPHDGCGATFTRRDNCTQHQ</sequence>
<evidence type="ECO:0000256" key="5">
    <source>
        <dbReference type="PROSITE-ProRule" id="PRU00042"/>
    </source>
</evidence>
<evidence type="ECO:0000256" key="3">
    <source>
        <dbReference type="ARBA" id="ARBA00022771"/>
    </source>
</evidence>
<dbReference type="PROSITE" id="PS50157">
    <property type="entry name" value="ZINC_FINGER_C2H2_2"/>
    <property type="match status" value="2"/>
</dbReference>
<name>A0A316YG03_9BASI</name>
<dbReference type="PROSITE" id="PS00028">
    <property type="entry name" value="ZINC_FINGER_C2H2_1"/>
    <property type="match status" value="1"/>
</dbReference>
<keyword evidence="8" id="KW-1185">Reference proteome</keyword>
<dbReference type="EMBL" id="KZ819638">
    <property type="protein sequence ID" value="PWN88061.1"/>
    <property type="molecule type" value="Genomic_DNA"/>
</dbReference>